<protein>
    <submittedName>
        <fullName evidence="1">Valine--tRNA ligase</fullName>
        <ecNumber evidence="1">6.1.1.9</ecNumber>
    </submittedName>
</protein>
<name>A0A3B0Q311_MYCGL</name>
<dbReference type="EMBL" id="LS991952">
    <property type="protein sequence ID" value="SYV95133.1"/>
    <property type="molecule type" value="Genomic_DNA"/>
</dbReference>
<evidence type="ECO:0000313" key="2">
    <source>
        <dbReference type="Proteomes" id="UP000260136"/>
    </source>
</evidence>
<feature type="non-terminal residue" evidence="1">
    <location>
        <position position="47"/>
    </location>
</feature>
<evidence type="ECO:0000313" key="1">
    <source>
        <dbReference type="EMBL" id="SYV95133.1"/>
    </source>
</evidence>
<dbReference type="GO" id="GO:0004832">
    <property type="term" value="F:valine-tRNA ligase activity"/>
    <property type="evidence" value="ECO:0007669"/>
    <property type="project" value="UniProtKB-EC"/>
</dbReference>
<dbReference type="AlphaFoldDB" id="A0A3B0Q311"/>
<dbReference type="Proteomes" id="UP000260136">
    <property type="component" value="Chromosome"/>
</dbReference>
<sequence>MGKINWIPGTDHAGIATQTKFESIQRTKEINYKKDDRTTHFNNIYQW</sequence>
<proteinExistence type="predicted"/>
<reference evidence="2" key="1">
    <citation type="submission" date="2018-06" db="EMBL/GenBank/DDBJ databases">
        <authorList>
            <consortium name="Pathogen Informatics"/>
        </authorList>
    </citation>
    <scope>NUCLEOTIDE SEQUENCE [LARGE SCALE GENOMIC DNA]</scope>
    <source>
        <strain evidence="2">NCTC10115</strain>
    </source>
</reference>
<gene>
    <name evidence="1" type="primary">valS_3</name>
    <name evidence="1" type="ORF">NCTC10115_01254</name>
</gene>
<dbReference type="EC" id="6.1.1.9" evidence="1"/>
<organism evidence="1 2">
    <name type="scientific">Mycoplasmoides gallisepticum</name>
    <name type="common">Mycoplasma gallisepticum</name>
    <dbReference type="NCBI Taxonomy" id="2096"/>
    <lineage>
        <taxon>Bacteria</taxon>
        <taxon>Bacillati</taxon>
        <taxon>Mycoplasmatota</taxon>
        <taxon>Mycoplasmoidales</taxon>
        <taxon>Mycoplasmoidaceae</taxon>
        <taxon>Mycoplasmoides</taxon>
    </lineage>
</organism>
<keyword evidence="1" id="KW-0436">Ligase</keyword>
<accession>A0A3B0Q311</accession>